<dbReference type="EC" id="4.2.3.4" evidence="8"/>
<evidence type="ECO:0000256" key="3">
    <source>
        <dbReference type="ARBA" id="ARBA00023027"/>
    </source>
</evidence>
<dbReference type="Proteomes" id="UP000235616">
    <property type="component" value="Unassembled WGS sequence"/>
</dbReference>
<dbReference type="GO" id="GO:0009073">
    <property type="term" value="P:aromatic amino acid family biosynthetic process"/>
    <property type="evidence" value="ECO:0007669"/>
    <property type="project" value="UniProtKB-KW"/>
</dbReference>
<name>A0A2N7VIP1_9BURK</name>
<sequence length="402" mass="43765">MSYAGAHMLEHRIEQTFDVRYSYPVCFTRGAFSPENATLAGLMRTAAPGAKPRALFVVDSGVASARTACIESIERYAREHGDTFDLAHPPVLMPGGEAAKHGLDEVQAIYDLVRELRLCRHSYVVAVGGGAVLDAAGYAATTAHRGIRLIRMPSTVLGQDDAGIGVKNGVNWFGRKNFVGTFAPPFAVVNDFDLLSSAPAAVRRAGIAEALKVALIRDETFFRQLHRQRFELAMLAPHAIEPMIVRCAQLHLAQIRDGGDPFERGSARPLDFGHWSAHKLEELSNHRLLHGEAVAIGIALDTLYSRRIGLIDGAAAALVFEAIRDIGFTLDDAALDALDVDRALDEFREHLGGQLCITLLDRLGEGVEVDRIDTSLMRDCIVQLRETRAAGQTVPPAWEISA</sequence>
<protein>
    <submittedName>
        <fullName evidence="8">3-dehydroquinate synthase</fullName>
        <ecNumber evidence="8">4.2.3.4</ecNumber>
    </submittedName>
</protein>
<dbReference type="SUPFAM" id="SSF56796">
    <property type="entry name" value="Dehydroquinate synthase-like"/>
    <property type="match status" value="1"/>
</dbReference>
<dbReference type="PANTHER" id="PTHR43622:SF7">
    <property type="entry name" value="3-DEHYDROQUINATE SYNTHASE, CHLOROPLASTIC"/>
    <property type="match status" value="1"/>
</dbReference>
<keyword evidence="9" id="KW-1185">Reference proteome</keyword>
<keyword evidence="3" id="KW-0520">NAD</keyword>
<evidence type="ECO:0000259" key="6">
    <source>
        <dbReference type="Pfam" id="PF01761"/>
    </source>
</evidence>
<dbReference type="AlphaFoldDB" id="A0A2N7VIP1"/>
<proteinExistence type="predicted"/>
<gene>
    <name evidence="8" type="primary">aroB</name>
    <name evidence="8" type="ORF">C0Z18_21330</name>
</gene>
<dbReference type="OrthoDB" id="9806583at2"/>
<dbReference type="Gene3D" id="1.20.1090.10">
    <property type="entry name" value="Dehydroquinate synthase-like - alpha domain"/>
    <property type="match status" value="1"/>
</dbReference>
<keyword evidence="4" id="KW-0057">Aromatic amino acid biosynthesis</keyword>
<evidence type="ECO:0000259" key="7">
    <source>
        <dbReference type="Pfam" id="PF24621"/>
    </source>
</evidence>
<dbReference type="NCBIfam" id="NF004852">
    <property type="entry name" value="PRK06203.1"/>
    <property type="match status" value="1"/>
</dbReference>
<dbReference type="InterPro" id="IPR056179">
    <property type="entry name" value="DHQS_C"/>
</dbReference>
<reference evidence="8 9" key="1">
    <citation type="submission" date="2018-01" db="EMBL/GenBank/DDBJ databases">
        <title>Whole genome analyses suggest that Burkholderia sensu lato contains two further novel genera in the rhizoxinica-symbiotica group Mycetohabitans gen. nov., and Trinickia gen. nov.: implications for the evolution of diazotrophy and nodulation in the Burkholderiaceae.</title>
        <authorList>
            <person name="Estrada-de los Santos P."/>
            <person name="Palmer M."/>
            <person name="Chavez-Ramirez B."/>
            <person name="Beukes C."/>
            <person name="Steenkamp E.T."/>
            <person name="Hirsch A.M."/>
            <person name="Manyaka P."/>
            <person name="Maluk M."/>
            <person name="Lafos M."/>
            <person name="Crook M."/>
            <person name="Gross E."/>
            <person name="Simon M.F."/>
            <person name="Bueno dos Reis Junior F."/>
            <person name="Poole P.S."/>
            <person name="Venter S.N."/>
            <person name="James E.K."/>
        </authorList>
    </citation>
    <scope>NUCLEOTIDE SEQUENCE [LARGE SCALE GENOMIC DNA]</scope>
    <source>
        <strain evidence="8 9">GIMN1.004</strain>
    </source>
</reference>
<dbReference type="PANTHER" id="PTHR43622">
    <property type="entry name" value="3-DEHYDROQUINATE SYNTHASE"/>
    <property type="match status" value="1"/>
</dbReference>
<dbReference type="Gene3D" id="3.40.50.1970">
    <property type="match status" value="1"/>
</dbReference>
<dbReference type="Pfam" id="PF01761">
    <property type="entry name" value="DHQ_synthase"/>
    <property type="match status" value="1"/>
</dbReference>
<dbReference type="RefSeq" id="WP_102647432.1">
    <property type="nucleotide sequence ID" value="NZ_PNYA01000021.1"/>
</dbReference>
<dbReference type="InterPro" id="IPR030960">
    <property type="entry name" value="DHQS/DOIS_N"/>
</dbReference>
<feature type="domain" description="3-dehydroquinate synthase C-terminal" evidence="7">
    <location>
        <begin position="206"/>
        <end position="333"/>
    </location>
</feature>
<dbReference type="Pfam" id="PF24621">
    <property type="entry name" value="DHQS_C"/>
    <property type="match status" value="1"/>
</dbReference>
<comment type="caution">
    <text evidence="8">The sequence shown here is derived from an EMBL/GenBank/DDBJ whole genome shotgun (WGS) entry which is preliminary data.</text>
</comment>
<evidence type="ECO:0000256" key="5">
    <source>
        <dbReference type="ARBA" id="ARBA00023239"/>
    </source>
</evidence>
<dbReference type="EMBL" id="PNYA01000021">
    <property type="protein sequence ID" value="PMS17010.1"/>
    <property type="molecule type" value="Genomic_DNA"/>
</dbReference>
<keyword evidence="2" id="KW-0028">Amino-acid biosynthesis</keyword>
<keyword evidence="5 8" id="KW-0456">Lyase</keyword>
<organism evidence="8 9">
    <name type="scientific">Trinickia dabaoshanensis</name>
    <dbReference type="NCBI Taxonomy" id="564714"/>
    <lineage>
        <taxon>Bacteria</taxon>
        <taxon>Pseudomonadati</taxon>
        <taxon>Pseudomonadota</taxon>
        <taxon>Betaproteobacteria</taxon>
        <taxon>Burkholderiales</taxon>
        <taxon>Burkholderiaceae</taxon>
        <taxon>Trinickia</taxon>
    </lineage>
</organism>
<evidence type="ECO:0000256" key="4">
    <source>
        <dbReference type="ARBA" id="ARBA00023141"/>
    </source>
</evidence>
<accession>A0A2N7VIP1</accession>
<evidence type="ECO:0000256" key="2">
    <source>
        <dbReference type="ARBA" id="ARBA00022605"/>
    </source>
</evidence>
<evidence type="ECO:0000313" key="8">
    <source>
        <dbReference type="EMBL" id="PMS17010.1"/>
    </source>
</evidence>
<comment type="cofactor">
    <cofactor evidence="1">
        <name>NAD(+)</name>
        <dbReference type="ChEBI" id="CHEBI:57540"/>
    </cofactor>
</comment>
<evidence type="ECO:0000313" key="9">
    <source>
        <dbReference type="Proteomes" id="UP000235616"/>
    </source>
</evidence>
<feature type="domain" description="3-dehydroquinate synthase N-terminal" evidence="6">
    <location>
        <begin position="92"/>
        <end position="200"/>
    </location>
</feature>
<evidence type="ECO:0000256" key="1">
    <source>
        <dbReference type="ARBA" id="ARBA00001911"/>
    </source>
</evidence>
<dbReference type="GO" id="GO:0008652">
    <property type="term" value="P:amino acid biosynthetic process"/>
    <property type="evidence" value="ECO:0007669"/>
    <property type="project" value="UniProtKB-KW"/>
</dbReference>
<dbReference type="GO" id="GO:0003856">
    <property type="term" value="F:3-dehydroquinate synthase activity"/>
    <property type="evidence" value="ECO:0007669"/>
    <property type="project" value="UniProtKB-EC"/>
</dbReference>
<dbReference type="CDD" id="cd08198">
    <property type="entry name" value="DHQS-like"/>
    <property type="match status" value="1"/>
</dbReference>
<dbReference type="InterPro" id="IPR050071">
    <property type="entry name" value="Dehydroquinate_synthase"/>
</dbReference>